<protein>
    <submittedName>
        <fullName evidence="1">Uncharacterized protein</fullName>
    </submittedName>
</protein>
<name>A0ABV6R5P5_9CAUL</name>
<evidence type="ECO:0000313" key="2">
    <source>
        <dbReference type="Proteomes" id="UP001589906"/>
    </source>
</evidence>
<reference evidence="1 2" key="1">
    <citation type="submission" date="2024-09" db="EMBL/GenBank/DDBJ databases">
        <authorList>
            <person name="Sun Q."/>
            <person name="Mori K."/>
        </authorList>
    </citation>
    <scope>NUCLEOTIDE SEQUENCE [LARGE SCALE GENOMIC DNA]</scope>
    <source>
        <strain evidence="1 2">NCAIM B.02621</strain>
    </source>
</reference>
<dbReference type="Proteomes" id="UP001589906">
    <property type="component" value="Unassembled WGS sequence"/>
</dbReference>
<evidence type="ECO:0000313" key="1">
    <source>
        <dbReference type="EMBL" id="MFC0634952.1"/>
    </source>
</evidence>
<keyword evidence="2" id="KW-1185">Reference proteome</keyword>
<sequence length="139" mass="14622">MWLALAAVAALASPQDGWTWTLYENDGGAVLAHEVPDTTRLRTTLECRDGVDGLMVTVYGVQPAAPFATLTSGDATATGQLEALRGRGLRVAAPINHPVVTAFAATGEMTVESGGRSEVVAVPRAHLAKLRRLVELCAR</sequence>
<gene>
    <name evidence="1" type="ORF">ACFFGE_13810</name>
</gene>
<comment type="caution">
    <text evidence="1">The sequence shown here is derived from an EMBL/GenBank/DDBJ whole genome shotgun (WGS) entry which is preliminary data.</text>
</comment>
<accession>A0ABV6R5P5</accession>
<proteinExistence type="predicted"/>
<organism evidence="1 2">
    <name type="scientific">Brevundimonas balnearis</name>
    <dbReference type="NCBI Taxonomy" id="1572858"/>
    <lineage>
        <taxon>Bacteria</taxon>
        <taxon>Pseudomonadati</taxon>
        <taxon>Pseudomonadota</taxon>
        <taxon>Alphaproteobacteria</taxon>
        <taxon>Caulobacterales</taxon>
        <taxon>Caulobacteraceae</taxon>
        <taxon>Brevundimonas</taxon>
    </lineage>
</organism>
<dbReference type="EMBL" id="JBHLSW010000015">
    <property type="protein sequence ID" value="MFC0634952.1"/>
    <property type="molecule type" value="Genomic_DNA"/>
</dbReference>
<dbReference type="RefSeq" id="WP_376837050.1">
    <property type="nucleotide sequence ID" value="NZ_JBHLSW010000015.1"/>
</dbReference>